<evidence type="ECO:0008006" key="3">
    <source>
        <dbReference type="Google" id="ProtNLM"/>
    </source>
</evidence>
<dbReference type="Proteomes" id="UP000608955">
    <property type="component" value="Unassembled WGS sequence"/>
</dbReference>
<dbReference type="Gene3D" id="3.30.70.100">
    <property type="match status" value="2"/>
</dbReference>
<dbReference type="EMBL" id="BMVF01000015">
    <property type="protein sequence ID" value="GHD93768.1"/>
    <property type="molecule type" value="Genomic_DNA"/>
</dbReference>
<evidence type="ECO:0000313" key="2">
    <source>
        <dbReference type="Proteomes" id="UP000608955"/>
    </source>
</evidence>
<dbReference type="RefSeq" id="WP_190180270.1">
    <property type="nucleotide sequence ID" value="NZ_BMVF01000015.1"/>
</dbReference>
<comment type="caution">
    <text evidence="1">The sequence shown here is derived from an EMBL/GenBank/DDBJ whole genome shotgun (WGS) entry which is preliminary data.</text>
</comment>
<keyword evidence="2" id="KW-1185">Reference proteome</keyword>
<accession>A0A918Y8R8</accession>
<reference evidence="1" key="2">
    <citation type="submission" date="2020-09" db="EMBL/GenBank/DDBJ databases">
        <authorList>
            <person name="Sun Q."/>
            <person name="Ohkuma M."/>
        </authorList>
    </citation>
    <scope>NUCLEOTIDE SEQUENCE</scope>
    <source>
        <strain evidence="1">JCM 4654</strain>
    </source>
</reference>
<evidence type="ECO:0000313" key="1">
    <source>
        <dbReference type="EMBL" id="GHD93768.1"/>
    </source>
</evidence>
<name>A0A918Y8R8_9ACTN</name>
<protein>
    <recommendedName>
        <fullName evidence="3">ABM domain-containing protein</fullName>
    </recommendedName>
</protein>
<dbReference type="AlphaFoldDB" id="A0A918Y8R8"/>
<gene>
    <name evidence="1" type="ORF">GCM10010508_51960</name>
</gene>
<sequence>MPQRNTLSRVTVVQRFAPARPGEALEPALRAYARYREGLRGYDSGVTLRLLEPTSGYVRLDLWHGMDALLRATHDDSFLPHLAAVPSPTDHELAVSVGRMPATVPLAEAAHLILVRAVVDSEPARFEMDFGALVGQCVTAEGYGGSDLLRSVVDPRAYTGILWWHTRPHCVRALSTPGYLDRRTKLTTTATITESQATRLD</sequence>
<organism evidence="1 2">
    <name type="scientific">Streptomyces naganishii JCM 4654</name>
    <dbReference type="NCBI Taxonomy" id="1306179"/>
    <lineage>
        <taxon>Bacteria</taxon>
        <taxon>Bacillati</taxon>
        <taxon>Actinomycetota</taxon>
        <taxon>Actinomycetes</taxon>
        <taxon>Kitasatosporales</taxon>
        <taxon>Streptomycetaceae</taxon>
        <taxon>Streptomyces</taxon>
    </lineage>
</organism>
<proteinExistence type="predicted"/>
<reference evidence="1" key="1">
    <citation type="journal article" date="2014" name="Int. J. Syst. Evol. Microbiol.">
        <title>Complete genome sequence of Corynebacterium casei LMG S-19264T (=DSM 44701T), isolated from a smear-ripened cheese.</title>
        <authorList>
            <consortium name="US DOE Joint Genome Institute (JGI-PGF)"/>
            <person name="Walter F."/>
            <person name="Albersmeier A."/>
            <person name="Kalinowski J."/>
            <person name="Ruckert C."/>
        </authorList>
    </citation>
    <scope>NUCLEOTIDE SEQUENCE</scope>
    <source>
        <strain evidence="1">JCM 4654</strain>
    </source>
</reference>